<dbReference type="SUPFAM" id="SSF50156">
    <property type="entry name" value="PDZ domain-like"/>
    <property type="match status" value="1"/>
</dbReference>
<gene>
    <name evidence="2" type="ORF">BSZ32_13895</name>
</gene>
<dbReference type="InterPro" id="IPR016024">
    <property type="entry name" value="ARM-type_fold"/>
</dbReference>
<comment type="caution">
    <text evidence="2">The sequence shown here is derived from an EMBL/GenBank/DDBJ whole genome shotgun (WGS) entry which is preliminary data.</text>
</comment>
<protein>
    <recommendedName>
        <fullName evidence="1">PDZ domain-containing protein</fullName>
    </recommendedName>
</protein>
<accession>A0A2S7U4Z9</accession>
<dbReference type="AlphaFoldDB" id="A0A2S7U4Z9"/>
<sequence length="1045" mass="116813">MLATTTLATAEDYYKETPQFHMYPDPAAARYIIKRFGPVGIGLELRKPNFTMHITGVEKGSPAEACGKLKKGQIIETINGKTLKDIDPRVLLGNMITEAEAKGGIMKMMVKDDPKSAAKEVVVKIPALGAYSKTWPVDCKKSDKIVRACADALAANKESVKIGVDGALMFLLSTGEEKDLDVVRGWIKKIVEKYKDKEEISSYPWFAGYSGTGLCEYYLRTGDKSILPTIEKLADYLKRTIYNGSWMGRGGASYAYMGGGHLNAAGLHAVTFLLMAKECGVKVDEHTLQSSLHHIYRFAGHGDVAYGDHLPEGGFAGNGKTEGLAFTMQAAANLHPDGEKSIYAKARNVSGTKAFYSTSWLFHGHTGGGIGEYWRGPAMGVVRDKRPAEYQSFMDERRWMYELGRTHDGVFGWVSGWNVSYDKTGLEGRGFANFIPLIYTLPRKHLRLYGAPRSKYSHTYAIPDRPWGNKADEIFLSMVPGEYKPGKRQDTSKERLRTDASMPILGRLNDPKVSDDTLLMYAYHFDQALRTASARAINKHGRYHLVVPLLKSKDPRARLTGVTCIIGMGKGKALPKDQLTDEVFALVAEMINDKDEAWWVLESAFKAIGLARPELVAPHVPRLISWLDHDDWWMRAAAMHALTPVATDKKLYKQILPKIGKIVQSTQRLGDLQPIAGIVRTLQDADPEVRKFAMATLGESYVNFPTELAEPGGQDLTKNIELMLGAIAKDMITVPGGYDYLYRIAKKRDPKVSLPHPKLFLGSDGSQFGPELKQAFVPIIKDQLIPEYIEKNRRALDKELITRQPGRAIDGLVALYKKAGNHDYDWKLHGPARDKIEWQYHTFDPKEKKLWESGHRFREVTLPAGNENWFKPEFDPKKAGWKTGFAPFANNGGKLASLGECNGDHYFCGCDDEPNTFWDKEALLMRAKIELPPLREGYAYRMLVGGRSHYNAGGGTDVWLDGEHLKNARKGWATIPGGSGRNSSKPWGVTITDDARKYFEDGKLLLACNGFLRWGHRSEQIKSYKSFWFEQMKLPELPAAPKPKE</sequence>
<dbReference type="InterPro" id="IPR001478">
    <property type="entry name" value="PDZ"/>
</dbReference>
<reference evidence="2 3" key="1">
    <citation type="submission" date="2016-12" db="EMBL/GenBank/DDBJ databases">
        <title>Study of bacterial adaptation to deep sea.</title>
        <authorList>
            <person name="Song J."/>
            <person name="Yoshizawa S."/>
            <person name="Kogure K."/>
        </authorList>
    </citation>
    <scope>NUCLEOTIDE SEQUENCE [LARGE SCALE GENOMIC DNA]</scope>
    <source>
        <strain evidence="2 3">SAORIC-165</strain>
    </source>
</reference>
<dbReference type="InterPro" id="IPR046255">
    <property type="entry name" value="DUF6288"/>
</dbReference>
<dbReference type="EMBL" id="MQWA01000001">
    <property type="protein sequence ID" value="PQJ29474.1"/>
    <property type="molecule type" value="Genomic_DNA"/>
</dbReference>
<dbReference type="CDD" id="cd00136">
    <property type="entry name" value="PDZ_canonical"/>
    <property type="match status" value="1"/>
</dbReference>
<evidence type="ECO:0000313" key="2">
    <source>
        <dbReference type="EMBL" id="PQJ29474.1"/>
    </source>
</evidence>
<keyword evidence="3" id="KW-1185">Reference proteome</keyword>
<organism evidence="2 3">
    <name type="scientific">Rubritalea profundi</name>
    <dbReference type="NCBI Taxonomy" id="1658618"/>
    <lineage>
        <taxon>Bacteria</taxon>
        <taxon>Pseudomonadati</taxon>
        <taxon>Verrucomicrobiota</taxon>
        <taxon>Verrucomicrobiia</taxon>
        <taxon>Verrucomicrobiales</taxon>
        <taxon>Rubritaleaceae</taxon>
        <taxon>Rubritalea</taxon>
    </lineage>
</organism>
<dbReference type="Gene3D" id="2.30.42.10">
    <property type="match status" value="1"/>
</dbReference>
<dbReference type="InterPro" id="IPR036034">
    <property type="entry name" value="PDZ_sf"/>
</dbReference>
<feature type="domain" description="PDZ" evidence="1">
    <location>
        <begin position="37"/>
        <end position="86"/>
    </location>
</feature>
<proteinExistence type="predicted"/>
<dbReference type="Pfam" id="PF19805">
    <property type="entry name" value="DUF6288"/>
    <property type="match status" value="1"/>
</dbReference>
<name>A0A2S7U4Z9_9BACT</name>
<dbReference type="SUPFAM" id="SSF48371">
    <property type="entry name" value="ARM repeat"/>
    <property type="match status" value="1"/>
</dbReference>
<dbReference type="PROSITE" id="PS50106">
    <property type="entry name" value="PDZ"/>
    <property type="match status" value="1"/>
</dbReference>
<evidence type="ECO:0000313" key="3">
    <source>
        <dbReference type="Proteomes" id="UP000239907"/>
    </source>
</evidence>
<dbReference type="InterPro" id="IPR011989">
    <property type="entry name" value="ARM-like"/>
</dbReference>
<dbReference type="Gene3D" id="1.25.10.10">
    <property type="entry name" value="Leucine-rich Repeat Variant"/>
    <property type="match status" value="1"/>
</dbReference>
<evidence type="ECO:0000259" key="1">
    <source>
        <dbReference type="PROSITE" id="PS50106"/>
    </source>
</evidence>
<dbReference type="Proteomes" id="UP000239907">
    <property type="component" value="Unassembled WGS sequence"/>
</dbReference>